<dbReference type="GO" id="GO:0016020">
    <property type="term" value="C:membrane"/>
    <property type="evidence" value="ECO:0007669"/>
    <property type="project" value="InterPro"/>
</dbReference>
<dbReference type="RefSeq" id="WP_115388919.1">
    <property type="nucleotide sequence ID" value="NZ_JADZHC010000039.1"/>
</dbReference>
<keyword evidence="1" id="KW-0808">Transferase</keyword>
<dbReference type="Pfam" id="PF04464">
    <property type="entry name" value="Glyphos_transf"/>
    <property type="match status" value="1"/>
</dbReference>
<evidence type="ECO:0000313" key="2">
    <source>
        <dbReference type="Proteomes" id="UP000254069"/>
    </source>
</evidence>
<sequence>MLRSEISSFDQFGFSIDNINQCCIELGCLFFIRLHPANYLSNQLKSLVNELSNIYIDETEDVYEHLSEYKLMITDFSSIFFDGLALDVPSYLSLSGSDDYIKNERQLYVNPYDVFDSYILKDWNSLKQLISNASVIDKDLSYYYDNSTVNICDNLVSKINEII</sequence>
<keyword evidence="2" id="KW-1185">Reference proteome</keyword>
<dbReference type="InterPro" id="IPR043148">
    <property type="entry name" value="TagF_C"/>
</dbReference>
<dbReference type="InterPro" id="IPR007554">
    <property type="entry name" value="Glycerophosphate_synth"/>
</dbReference>
<accession>A0A379YH34</accession>
<dbReference type="AlphaFoldDB" id="A0A379YH34"/>
<dbReference type="EMBL" id="UGYO01000001">
    <property type="protein sequence ID" value="SUI45039.1"/>
    <property type="molecule type" value="Genomic_DNA"/>
</dbReference>
<proteinExistence type="predicted"/>
<evidence type="ECO:0000313" key="1">
    <source>
        <dbReference type="EMBL" id="SUI45039.1"/>
    </source>
</evidence>
<gene>
    <name evidence="1" type="ORF">NCTC10738_00011</name>
</gene>
<dbReference type="Gene3D" id="3.40.50.12580">
    <property type="match status" value="1"/>
</dbReference>
<dbReference type="Proteomes" id="UP000254069">
    <property type="component" value="Unassembled WGS sequence"/>
</dbReference>
<dbReference type="GO" id="GO:0047355">
    <property type="term" value="F:CDP-glycerol glycerophosphotransferase activity"/>
    <property type="evidence" value="ECO:0007669"/>
    <property type="project" value="InterPro"/>
</dbReference>
<organism evidence="1 2">
    <name type="scientific">Shewanella algae</name>
    <dbReference type="NCBI Taxonomy" id="38313"/>
    <lineage>
        <taxon>Bacteria</taxon>
        <taxon>Pseudomonadati</taxon>
        <taxon>Pseudomonadota</taxon>
        <taxon>Gammaproteobacteria</taxon>
        <taxon>Alteromonadales</taxon>
        <taxon>Shewanellaceae</taxon>
        <taxon>Shewanella</taxon>
    </lineage>
</organism>
<name>A0A379YH34_9GAMM</name>
<protein>
    <submittedName>
        <fullName evidence="1">CDP-Glycerol:Poly(Glycerophosphate) glycerophosphotransferase</fullName>
    </submittedName>
</protein>
<reference evidence="1 2" key="1">
    <citation type="submission" date="2018-06" db="EMBL/GenBank/DDBJ databases">
        <authorList>
            <consortium name="Pathogen Informatics"/>
            <person name="Doyle S."/>
        </authorList>
    </citation>
    <scope>NUCLEOTIDE SEQUENCE [LARGE SCALE GENOMIC DNA]</scope>
    <source>
        <strain evidence="1 2">NCTC10738</strain>
    </source>
</reference>